<evidence type="ECO:0000313" key="2">
    <source>
        <dbReference type="Proteomes" id="UP000006911"/>
    </source>
</evidence>
<dbReference type="Proteomes" id="UP000006911">
    <property type="component" value="Unassembled WGS sequence"/>
</dbReference>
<proteinExistence type="predicted"/>
<dbReference type="HOGENOM" id="CLU_2135347_0_0_1"/>
<evidence type="ECO:0000313" key="1">
    <source>
        <dbReference type="EMBL" id="CAZ84309.1"/>
    </source>
</evidence>
<sequence>MANRDPNFWQLFPSTPNVRTNGRKRNHQLQLASFESLASIYCNVYPLQYSAHHYQVASMDGGEPSTWRCFVVLHGVVPIMFWEIGQSMFCWQGRGVWFGGSITRKPKQLVFCL</sequence>
<dbReference type="AlphaFoldDB" id="D5GIG6"/>
<organism evidence="1 2">
    <name type="scientific">Tuber melanosporum (strain Mel28)</name>
    <name type="common">Perigord black truffle</name>
    <dbReference type="NCBI Taxonomy" id="656061"/>
    <lineage>
        <taxon>Eukaryota</taxon>
        <taxon>Fungi</taxon>
        <taxon>Dikarya</taxon>
        <taxon>Ascomycota</taxon>
        <taxon>Pezizomycotina</taxon>
        <taxon>Pezizomycetes</taxon>
        <taxon>Pezizales</taxon>
        <taxon>Tuberaceae</taxon>
        <taxon>Tuber</taxon>
    </lineage>
</organism>
<accession>D5GIG6</accession>
<reference evidence="1 2" key="1">
    <citation type="journal article" date="2010" name="Nature">
        <title>Perigord black truffle genome uncovers evolutionary origins and mechanisms of symbiosis.</title>
        <authorList>
            <person name="Martin F."/>
            <person name="Kohler A."/>
            <person name="Murat C."/>
            <person name="Balestrini R."/>
            <person name="Coutinho P.M."/>
            <person name="Jaillon O."/>
            <person name="Montanini B."/>
            <person name="Morin E."/>
            <person name="Noel B."/>
            <person name="Percudani R."/>
            <person name="Porcel B."/>
            <person name="Rubini A."/>
            <person name="Amicucci A."/>
            <person name="Amselem J."/>
            <person name="Anthouard V."/>
            <person name="Arcioni S."/>
            <person name="Artiguenave F."/>
            <person name="Aury J.M."/>
            <person name="Ballario P."/>
            <person name="Bolchi A."/>
            <person name="Brenna A."/>
            <person name="Brun A."/>
            <person name="Buee M."/>
            <person name="Cantarel B."/>
            <person name="Chevalier G."/>
            <person name="Couloux A."/>
            <person name="Da Silva C."/>
            <person name="Denoeud F."/>
            <person name="Duplessis S."/>
            <person name="Ghignone S."/>
            <person name="Hilselberger B."/>
            <person name="Iotti M."/>
            <person name="Marcais B."/>
            <person name="Mello A."/>
            <person name="Miranda M."/>
            <person name="Pacioni G."/>
            <person name="Quesneville H."/>
            <person name="Riccioni C."/>
            <person name="Ruotolo R."/>
            <person name="Splivallo R."/>
            <person name="Stocchi V."/>
            <person name="Tisserant E."/>
            <person name="Viscomi A.R."/>
            <person name="Zambonelli A."/>
            <person name="Zampieri E."/>
            <person name="Henrissat B."/>
            <person name="Lebrun M.H."/>
            <person name="Paolocci F."/>
            <person name="Bonfante P."/>
            <person name="Ottonello S."/>
            <person name="Wincker P."/>
        </authorList>
    </citation>
    <scope>NUCLEOTIDE SEQUENCE [LARGE SCALE GENOMIC DNA]</scope>
    <source>
        <strain evidence="1 2">Mel28</strain>
    </source>
</reference>
<dbReference type="InParanoid" id="D5GIG6"/>
<name>D5GIG6_TUBMM</name>
<keyword evidence="2" id="KW-1185">Reference proteome</keyword>
<dbReference type="KEGG" id="tml:GSTUM_00008491001"/>
<dbReference type="EMBL" id="FN430326">
    <property type="protein sequence ID" value="CAZ84309.1"/>
    <property type="molecule type" value="Genomic_DNA"/>
</dbReference>
<gene>
    <name evidence="1" type="ORF">GSTUM_00008491001</name>
</gene>
<dbReference type="RefSeq" id="XP_002840118.1">
    <property type="nucleotide sequence ID" value="XM_002840072.1"/>
</dbReference>
<dbReference type="GeneID" id="9184667"/>
<protein>
    <submittedName>
        <fullName evidence="1">(Perigord truffle) hypothetical protein</fullName>
    </submittedName>
</protein>